<dbReference type="GO" id="GO:0000122">
    <property type="term" value="P:negative regulation of transcription by RNA polymerase II"/>
    <property type="evidence" value="ECO:0007669"/>
    <property type="project" value="TreeGrafter"/>
</dbReference>
<protein>
    <submittedName>
        <fullName evidence="11">ARAD1D19646p</fullName>
    </submittedName>
</protein>
<feature type="compositionally biased region" description="Low complexity" evidence="9">
    <location>
        <begin position="467"/>
        <end position="486"/>
    </location>
</feature>
<feature type="compositionally biased region" description="Polar residues" evidence="9">
    <location>
        <begin position="528"/>
        <end position="550"/>
    </location>
</feature>
<dbReference type="Gene3D" id="3.30.50.10">
    <property type="entry name" value="Erythroid Transcription Factor GATA-1, subunit A"/>
    <property type="match status" value="1"/>
</dbReference>
<evidence type="ECO:0000256" key="6">
    <source>
        <dbReference type="ARBA" id="ARBA00023163"/>
    </source>
</evidence>
<gene>
    <name evidence="11" type="ORF">GNLVRS02_ARAD1D19646g</name>
</gene>
<dbReference type="InterPro" id="IPR000679">
    <property type="entry name" value="Znf_GATA"/>
</dbReference>
<dbReference type="Pfam" id="PF00320">
    <property type="entry name" value="GATA"/>
    <property type="match status" value="1"/>
</dbReference>
<sequence length="691" mass="73103">MIDPLDLLSDPVYSSGPKLANEVGHDPPEFPANIWKLYTKARYKLPNRHRIENLAWRLWYKQSFTAINRDASTSPLTADNNGPQGGQGVSGPNGSYGGFGPQGARSLDPDDNFHEGILDDFDFTTLLGPDSPASSYHFSPQVQKRPSLLHTSSSSTDIAGPRHGGPNITPRTPSVTSATRDFDYASQLRMMAQSSNPRTSQQLGSQAQGQMNIAASAPNPHSSFTSVRSPSYSGRLAQPTTTAAVTTTAGAPTAAVSPASTASLSSQTPQASQQNHSSPLSGSYSPAVQSPSTSLPSRFHRYPVNTQARAHSALSSALNSSRPPTTKPSNSLFGSVPNTTTIGDSKPTRDNGTNSSNHSIAASAPTGKEFFFSLDPLAMEGLDTPTASTPVAMSVTPTAANPWDISQPLPSSSFSGSGQQTVTNSSQPGSFIDHRDLFRNKSSTYLTFDYFNAPWDKVPGATTAAGSTQPPSMTTSSSNSSTALASSFNASQSMPLTVPGSGFQLFSGPDDNDLEDEEYDDDMLFDNTSSGIASPDPSSFLSPTITQSPGKFNPPISSSVPSTRHSSTTNMSSISSGTSSSSVSANNKIPASATGCTNCGTRTTPLWRRSPEGLPLCNACGLFLKLHGVIRPLSLKSDVIRKRNRTGPEEGTKKSSSRKPRRQSTTKRRSRANSMSSSSGKAEDKWGSFPY</sequence>
<reference evidence="11" key="2">
    <citation type="submission" date="2014-06" db="EMBL/GenBank/DDBJ databases">
        <title>The complete genome of Blastobotrys (Arxula) adeninivorans LS3 - a yeast of biotechnological interest.</title>
        <authorList>
            <person name="Kunze G."/>
            <person name="Gaillardin C."/>
            <person name="Czernicka M."/>
            <person name="Durrens P."/>
            <person name="Martin T."/>
            <person name="Boer E."/>
            <person name="Gabaldon T."/>
            <person name="Cruz J."/>
            <person name="Talla E."/>
            <person name="Marck C."/>
            <person name="Goffeau A."/>
            <person name="Barbe V."/>
            <person name="Baret P."/>
            <person name="Baronian K."/>
            <person name="Beier S."/>
            <person name="Bleykasten C."/>
            <person name="Bode R."/>
            <person name="Casaregola S."/>
            <person name="Despons L."/>
            <person name="Fairhead C."/>
            <person name="Giersberg M."/>
            <person name="Gierski P."/>
            <person name="Hahnel U."/>
            <person name="Hartmann A."/>
            <person name="Jankowska D."/>
            <person name="Jubin C."/>
            <person name="Jung P."/>
            <person name="Lafontaine I."/>
            <person name="Leh-Louis V."/>
            <person name="Lemaire M."/>
            <person name="Marcet-Houben M."/>
            <person name="Mascher M."/>
            <person name="Morel G."/>
            <person name="Richard G.-F."/>
            <person name="Riechen J."/>
            <person name="Sacerdot C."/>
            <person name="Sarkar A."/>
            <person name="Savel G."/>
            <person name="Schacherer J."/>
            <person name="Sherman D."/>
            <person name="Straub M.-L."/>
            <person name="Stein N."/>
            <person name="Thierry A."/>
            <person name="Trautwein-Schult A."/>
            <person name="Westhof E."/>
            <person name="Worch S."/>
            <person name="Dujon B."/>
            <person name="Souciet J.-L."/>
            <person name="Wincker P."/>
            <person name="Scholz U."/>
            <person name="Neuveglise N."/>
        </authorList>
    </citation>
    <scope>NUCLEOTIDE SEQUENCE</scope>
    <source>
        <strain evidence="11">LS3</strain>
    </source>
</reference>
<dbReference type="InterPro" id="IPR039355">
    <property type="entry name" value="Transcription_factor_GATA"/>
</dbReference>
<feature type="compositionally biased region" description="Polar residues" evidence="9">
    <location>
        <begin position="323"/>
        <end position="343"/>
    </location>
</feature>
<feature type="compositionally biased region" description="Polar residues" evidence="9">
    <location>
        <begin position="585"/>
        <end position="600"/>
    </location>
</feature>
<dbReference type="GO" id="GO:0008270">
    <property type="term" value="F:zinc ion binding"/>
    <property type="evidence" value="ECO:0007669"/>
    <property type="project" value="UniProtKB-KW"/>
</dbReference>
<feature type="compositionally biased region" description="Polar residues" evidence="9">
    <location>
        <begin position="169"/>
        <end position="178"/>
    </location>
</feature>
<accession>A0A060TAI3</accession>
<feature type="compositionally biased region" description="Polar residues" evidence="9">
    <location>
        <begin position="71"/>
        <end position="82"/>
    </location>
</feature>
<dbReference type="GO" id="GO:0000981">
    <property type="term" value="F:DNA-binding transcription factor activity, RNA polymerase II-specific"/>
    <property type="evidence" value="ECO:0007669"/>
    <property type="project" value="TreeGrafter"/>
</dbReference>
<evidence type="ECO:0000256" key="1">
    <source>
        <dbReference type="ARBA" id="ARBA00004123"/>
    </source>
</evidence>
<dbReference type="PROSITE" id="PS50114">
    <property type="entry name" value="GATA_ZN_FINGER_2"/>
    <property type="match status" value="1"/>
</dbReference>
<feature type="compositionally biased region" description="Basic residues" evidence="9">
    <location>
        <begin position="655"/>
        <end position="671"/>
    </location>
</feature>
<keyword evidence="6" id="KW-0804">Transcription</keyword>
<evidence type="ECO:0000256" key="8">
    <source>
        <dbReference type="PROSITE-ProRule" id="PRU00094"/>
    </source>
</evidence>
<feature type="compositionally biased region" description="Polar residues" evidence="9">
    <location>
        <begin position="132"/>
        <end position="157"/>
    </location>
</feature>
<keyword evidence="5" id="KW-0805">Transcription regulation</keyword>
<dbReference type="InterPro" id="IPR013088">
    <property type="entry name" value="Znf_NHR/GATA"/>
</dbReference>
<dbReference type="Pfam" id="PF08550">
    <property type="entry name" value="GATA_AreA"/>
    <property type="match status" value="1"/>
</dbReference>
<dbReference type="SMART" id="SM00401">
    <property type="entry name" value="ZnF_GATA"/>
    <property type="match status" value="1"/>
</dbReference>
<feature type="region of interest" description="Disordered" evidence="9">
    <location>
        <begin position="132"/>
        <end position="178"/>
    </location>
</feature>
<dbReference type="FunFam" id="3.30.50.10:FF:000007">
    <property type="entry name" value="Nitrogen regulatory AreA, N-terminal"/>
    <property type="match status" value="1"/>
</dbReference>
<keyword evidence="7" id="KW-0539">Nucleus</keyword>
<comment type="subcellular location">
    <subcellularLocation>
        <location evidence="1">Nucleus</location>
    </subcellularLocation>
</comment>
<feature type="compositionally biased region" description="Polar residues" evidence="9">
    <location>
        <begin position="350"/>
        <end position="360"/>
    </location>
</feature>
<feature type="region of interest" description="Disordered" evidence="9">
    <location>
        <begin position="402"/>
        <end position="433"/>
    </location>
</feature>
<feature type="compositionally biased region" description="Low complexity" evidence="9">
    <location>
        <begin position="406"/>
        <end position="420"/>
    </location>
</feature>
<feature type="compositionally biased region" description="Polar residues" evidence="9">
    <location>
        <begin position="192"/>
        <end position="232"/>
    </location>
</feature>
<feature type="region of interest" description="Disordered" evidence="9">
    <location>
        <begin position="462"/>
        <end position="486"/>
    </location>
</feature>
<feature type="region of interest" description="Disordered" evidence="9">
    <location>
        <begin position="528"/>
        <end position="600"/>
    </location>
</feature>
<dbReference type="PANTHER" id="PTHR10071:SF281">
    <property type="entry name" value="BOX A-BINDING FACTOR-RELATED"/>
    <property type="match status" value="1"/>
</dbReference>
<feature type="region of interest" description="Disordered" evidence="9">
    <location>
        <begin position="71"/>
        <end position="113"/>
    </location>
</feature>
<dbReference type="GO" id="GO:0005634">
    <property type="term" value="C:nucleus"/>
    <property type="evidence" value="ECO:0007669"/>
    <property type="project" value="UniProtKB-SubCell"/>
</dbReference>
<feature type="region of interest" description="Disordered" evidence="9">
    <location>
        <begin position="641"/>
        <end position="691"/>
    </location>
</feature>
<dbReference type="PROSITE" id="PS00344">
    <property type="entry name" value="GATA_ZN_FINGER_1"/>
    <property type="match status" value="1"/>
</dbReference>
<evidence type="ECO:0000256" key="2">
    <source>
        <dbReference type="ARBA" id="ARBA00022723"/>
    </source>
</evidence>
<feature type="compositionally biased region" description="Low complexity" evidence="9">
    <location>
        <begin position="557"/>
        <end position="584"/>
    </location>
</feature>
<feature type="domain" description="GATA-type" evidence="10">
    <location>
        <begin position="590"/>
        <end position="643"/>
    </location>
</feature>
<feature type="compositionally biased region" description="Low complexity" evidence="9">
    <location>
        <begin position="236"/>
        <end position="274"/>
    </location>
</feature>
<evidence type="ECO:0000259" key="10">
    <source>
        <dbReference type="PROSITE" id="PS50114"/>
    </source>
</evidence>
<evidence type="ECO:0000256" key="9">
    <source>
        <dbReference type="SAM" id="MobiDB-lite"/>
    </source>
</evidence>
<feature type="compositionally biased region" description="Basic and acidic residues" evidence="9">
    <location>
        <begin position="641"/>
        <end position="653"/>
    </location>
</feature>
<feature type="region of interest" description="Disordered" evidence="9">
    <location>
        <begin position="192"/>
        <end position="362"/>
    </location>
</feature>
<dbReference type="SUPFAM" id="SSF57716">
    <property type="entry name" value="Glucocorticoid receptor-like (DNA-binding domain)"/>
    <property type="match status" value="1"/>
</dbReference>
<organism evidence="11">
    <name type="scientific">Blastobotrys adeninivorans</name>
    <name type="common">Yeast</name>
    <name type="synonym">Arxula adeninivorans</name>
    <dbReference type="NCBI Taxonomy" id="409370"/>
    <lineage>
        <taxon>Eukaryota</taxon>
        <taxon>Fungi</taxon>
        <taxon>Dikarya</taxon>
        <taxon>Ascomycota</taxon>
        <taxon>Saccharomycotina</taxon>
        <taxon>Dipodascomycetes</taxon>
        <taxon>Dipodascales</taxon>
        <taxon>Trichomonascaceae</taxon>
        <taxon>Blastobotrys</taxon>
    </lineage>
</organism>
<name>A0A060TAI3_BLAAD</name>
<keyword evidence="2" id="KW-0479">Metal-binding</keyword>
<keyword evidence="4" id="KW-0862">Zinc</keyword>
<keyword evidence="3 8" id="KW-0863">Zinc-finger</keyword>
<dbReference type="GO" id="GO:0000978">
    <property type="term" value="F:RNA polymerase II cis-regulatory region sequence-specific DNA binding"/>
    <property type="evidence" value="ECO:0007669"/>
    <property type="project" value="TreeGrafter"/>
</dbReference>
<dbReference type="EMBL" id="HG937694">
    <property type="protein sequence ID" value="CDP37794.1"/>
    <property type="molecule type" value="Genomic_DNA"/>
</dbReference>
<dbReference type="InterPro" id="IPR013860">
    <property type="entry name" value="AreA_GATA"/>
</dbReference>
<dbReference type="PANTHER" id="PTHR10071">
    <property type="entry name" value="TRANSCRIPTION FACTOR GATA FAMILY MEMBER"/>
    <property type="match status" value="1"/>
</dbReference>
<dbReference type="GO" id="GO:0045944">
    <property type="term" value="P:positive regulation of transcription by RNA polymerase II"/>
    <property type="evidence" value="ECO:0007669"/>
    <property type="project" value="TreeGrafter"/>
</dbReference>
<feature type="compositionally biased region" description="Low complexity" evidence="9">
    <location>
        <begin position="308"/>
        <end position="322"/>
    </location>
</feature>
<evidence type="ECO:0000256" key="3">
    <source>
        <dbReference type="ARBA" id="ARBA00022771"/>
    </source>
</evidence>
<feature type="compositionally biased region" description="Polar residues" evidence="9">
    <location>
        <begin position="275"/>
        <end position="296"/>
    </location>
</feature>
<dbReference type="AlphaFoldDB" id="A0A060TAI3"/>
<reference evidence="11" key="1">
    <citation type="submission" date="2014-02" db="EMBL/GenBank/DDBJ databases">
        <authorList>
            <person name="Genoscope - CEA"/>
        </authorList>
    </citation>
    <scope>NUCLEOTIDE SEQUENCE</scope>
    <source>
        <strain evidence="11">LS3</strain>
    </source>
</reference>
<evidence type="ECO:0000313" key="11">
    <source>
        <dbReference type="EMBL" id="CDP37794.1"/>
    </source>
</evidence>
<proteinExistence type="predicted"/>
<evidence type="ECO:0000256" key="5">
    <source>
        <dbReference type="ARBA" id="ARBA00023015"/>
    </source>
</evidence>
<evidence type="ECO:0000256" key="7">
    <source>
        <dbReference type="ARBA" id="ARBA00023242"/>
    </source>
</evidence>
<dbReference type="PRINTS" id="PR00619">
    <property type="entry name" value="GATAZNFINGER"/>
</dbReference>
<feature type="compositionally biased region" description="Gly residues" evidence="9">
    <location>
        <begin position="83"/>
        <end position="101"/>
    </location>
</feature>
<dbReference type="CDD" id="cd00202">
    <property type="entry name" value="ZnF_GATA"/>
    <property type="match status" value="1"/>
</dbReference>
<evidence type="ECO:0000256" key="4">
    <source>
        <dbReference type="ARBA" id="ARBA00022833"/>
    </source>
</evidence>
<feature type="compositionally biased region" description="Basic and acidic residues" evidence="9">
    <location>
        <begin position="681"/>
        <end position="691"/>
    </location>
</feature>